<feature type="region of interest" description="Disordered" evidence="2">
    <location>
        <begin position="54"/>
        <end position="87"/>
    </location>
</feature>
<feature type="coiled-coil region" evidence="1">
    <location>
        <begin position="125"/>
        <end position="182"/>
    </location>
</feature>
<sequence length="266" mass="29730">MAPPRKTKPEQTAWLNDRIPAFRQSQKESESGSWVLAMCQAWYEEWPIEDEIWGPDVRPPLPLSPEDKEKKEHASAAKQKQLISWFRNNSRSTSIQKSESAPAASKGKGKRSLQEVEIYSKLYYKEKVQANVDEELANLKAVRNVTAIEPPERLKIVREHTKASLEQESEDVKQKVAQAYAEEKERTRALALAYKKGKAGHLNSTSSEYWLRLMTMPTSSCAFSAIDTAPRDIRRALDPIAAASGCIYSVVLTGPMPVDGGAIGSL</sequence>
<reference evidence="3 4" key="1">
    <citation type="journal article" date="2019" name="Nat. Ecol. Evol.">
        <title>Megaphylogeny resolves global patterns of mushroom evolution.</title>
        <authorList>
            <person name="Varga T."/>
            <person name="Krizsan K."/>
            <person name="Foldi C."/>
            <person name="Dima B."/>
            <person name="Sanchez-Garcia M."/>
            <person name="Sanchez-Ramirez S."/>
            <person name="Szollosi G.J."/>
            <person name="Szarkandi J.G."/>
            <person name="Papp V."/>
            <person name="Albert L."/>
            <person name="Andreopoulos W."/>
            <person name="Angelini C."/>
            <person name="Antonin V."/>
            <person name="Barry K.W."/>
            <person name="Bougher N.L."/>
            <person name="Buchanan P."/>
            <person name="Buyck B."/>
            <person name="Bense V."/>
            <person name="Catcheside P."/>
            <person name="Chovatia M."/>
            <person name="Cooper J."/>
            <person name="Damon W."/>
            <person name="Desjardin D."/>
            <person name="Finy P."/>
            <person name="Geml J."/>
            <person name="Haridas S."/>
            <person name="Hughes K."/>
            <person name="Justo A."/>
            <person name="Karasinski D."/>
            <person name="Kautmanova I."/>
            <person name="Kiss B."/>
            <person name="Kocsube S."/>
            <person name="Kotiranta H."/>
            <person name="LaButti K.M."/>
            <person name="Lechner B.E."/>
            <person name="Liimatainen K."/>
            <person name="Lipzen A."/>
            <person name="Lukacs Z."/>
            <person name="Mihaltcheva S."/>
            <person name="Morgado L.N."/>
            <person name="Niskanen T."/>
            <person name="Noordeloos M.E."/>
            <person name="Ohm R.A."/>
            <person name="Ortiz-Santana B."/>
            <person name="Ovrebo C."/>
            <person name="Racz N."/>
            <person name="Riley R."/>
            <person name="Savchenko A."/>
            <person name="Shiryaev A."/>
            <person name="Soop K."/>
            <person name="Spirin V."/>
            <person name="Szebenyi C."/>
            <person name="Tomsovsky M."/>
            <person name="Tulloss R.E."/>
            <person name="Uehling J."/>
            <person name="Grigoriev I.V."/>
            <person name="Vagvolgyi C."/>
            <person name="Papp T."/>
            <person name="Martin F.M."/>
            <person name="Miettinen O."/>
            <person name="Hibbett D.S."/>
            <person name="Nagy L.G."/>
        </authorList>
    </citation>
    <scope>NUCLEOTIDE SEQUENCE [LARGE SCALE GENOMIC DNA]</scope>
    <source>
        <strain evidence="3 4">HHB13444</strain>
    </source>
</reference>
<feature type="compositionally biased region" description="Basic and acidic residues" evidence="2">
    <location>
        <begin position="65"/>
        <end position="75"/>
    </location>
</feature>
<feature type="non-terminal residue" evidence="3">
    <location>
        <position position="266"/>
    </location>
</feature>
<gene>
    <name evidence="3" type="ORF">K466DRAFT_444761</name>
</gene>
<dbReference type="Proteomes" id="UP000308197">
    <property type="component" value="Unassembled WGS sequence"/>
</dbReference>
<evidence type="ECO:0000313" key="4">
    <source>
        <dbReference type="Proteomes" id="UP000308197"/>
    </source>
</evidence>
<evidence type="ECO:0000313" key="3">
    <source>
        <dbReference type="EMBL" id="TFK82049.1"/>
    </source>
</evidence>
<keyword evidence="4" id="KW-1185">Reference proteome</keyword>
<dbReference type="STRING" id="1314778.A0A5C3NZ50"/>
<dbReference type="AlphaFoldDB" id="A0A5C3NZ50"/>
<dbReference type="InParanoid" id="A0A5C3NZ50"/>
<protein>
    <submittedName>
        <fullName evidence="3">Uncharacterized protein</fullName>
    </submittedName>
</protein>
<evidence type="ECO:0000256" key="1">
    <source>
        <dbReference type="SAM" id="Coils"/>
    </source>
</evidence>
<organism evidence="3 4">
    <name type="scientific">Polyporus arcularius HHB13444</name>
    <dbReference type="NCBI Taxonomy" id="1314778"/>
    <lineage>
        <taxon>Eukaryota</taxon>
        <taxon>Fungi</taxon>
        <taxon>Dikarya</taxon>
        <taxon>Basidiomycota</taxon>
        <taxon>Agaricomycotina</taxon>
        <taxon>Agaricomycetes</taxon>
        <taxon>Polyporales</taxon>
        <taxon>Polyporaceae</taxon>
        <taxon>Polyporus</taxon>
    </lineage>
</organism>
<accession>A0A5C3NZ50</accession>
<evidence type="ECO:0000256" key="2">
    <source>
        <dbReference type="SAM" id="MobiDB-lite"/>
    </source>
</evidence>
<proteinExistence type="predicted"/>
<keyword evidence="1" id="KW-0175">Coiled coil</keyword>
<dbReference type="EMBL" id="ML211527">
    <property type="protein sequence ID" value="TFK82049.1"/>
    <property type="molecule type" value="Genomic_DNA"/>
</dbReference>
<name>A0A5C3NZ50_9APHY</name>